<keyword evidence="2" id="KW-0963">Cytoplasm</keyword>
<feature type="coiled-coil region" evidence="5">
    <location>
        <begin position="116"/>
        <end position="171"/>
    </location>
</feature>
<gene>
    <name evidence="7" type="ORF">TCAL_14286</name>
</gene>
<feature type="compositionally biased region" description="Basic and acidic residues" evidence="6">
    <location>
        <begin position="249"/>
        <end position="258"/>
    </location>
</feature>
<dbReference type="PANTHER" id="PTHR45783:SF3">
    <property type="entry name" value="KINESIN LIGHT CHAIN"/>
    <property type="match status" value="1"/>
</dbReference>
<feature type="compositionally biased region" description="Basic and acidic residues" evidence="6">
    <location>
        <begin position="204"/>
        <end position="216"/>
    </location>
</feature>
<name>A0A553NC60_TIGCA</name>
<keyword evidence="3" id="KW-0677">Repeat</keyword>
<evidence type="ECO:0000256" key="4">
    <source>
        <dbReference type="ARBA" id="ARBA00022803"/>
    </source>
</evidence>
<comment type="subcellular location">
    <subcellularLocation>
        <location evidence="1">Cytoplasm</location>
    </subcellularLocation>
</comment>
<evidence type="ECO:0000256" key="6">
    <source>
        <dbReference type="SAM" id="MobiDB-lite"/>
    </source>
</evidence>
<feature type="region of interest" description="Disordered" evidence="6">
    <location>
        <begin position="204"/>
        <end position="225"/>
    </location>
</feature>
<evidence type="ECO:0000256" key="3">
    <source>
        <dbReference type="ARBA" id="ARBA00022737"/>
    </source>
</evidence>
<sequence>MESDNDSKRISPLRGDLTHEEIVNQTRVVCNGLGSLREDHYTILSRIRDEVENQRNTPSKPPPPSDRRTSPTRRSTKINDNEKVLQARISNVTKSLENLEIGIEESQVMIQLSDHFQRLEADHVMLRLEMSRVQDENDWLREELSDTQRKMQQYMLELTELQEEKKKWEFEEELKNIGQETNVRPITPSKIPVGSWRVEEEKDINRALNGDRKTSESRSASPAVSRIPVGGWRSKVSVYKSVMEKEQVRVDLKKKSDKNTGSGSKRQYFKLNASRSKIPSR</sequence>
<evidence type="ECO:0000256" key="2">
    <source>
        <dbReference type="ARBA" id="ARBA00022490"/>
    </source>
</evidence>
<dbReference type="GO" id="GO:0005871">
    <property type="term" value="C:kinesin complex"/>
    <property type="evidence" value="ECO:0007669"/>
    <property type="project" value="InterPro"/>
</dbReference>
<evidence type="ECO:0000313" key="8">
    <source>
        <dbReference type="Proteomes" id="UP000318571"/>
    </source>
</evidence>
<proteinExistence type="predicted"/>
<accession>A0A553NC60</accession>
<organism evidence="7 8">
    <name type="scientific">Tigriopus californicus</name>
    <name type="common">Marine copepod</name>
    <dbReference type="NCBI Taxonomy" id="6832"/>
    <lineage>
        <taxon>Eukaryota</taxon>
        <taxon>Metazoa</taxon>
        <taxon>Ecdysozoa</taxon>
        <taxon>Arthropoda</taxon>
        <taxon>Crustacea</taxon>
        <taxon>Multicrustacea</taxon>
        <taxon>Hexanauplia</taxon>
        <taxon>Copepoda</taxon>
        <taxon>Harpacticoida</taxon>
        <taxon>Harpacticidae</taxon>
        <taxon>Tigriopus</taxon>
    </lineage>
</organism>
<feature type="region of interest" description="Disordered" evidence="6">
    <location>
        <begin position="47"/>
        <end position="75"/>
    </location>
</feature>
<evidence type="ECO:0000313" key="7">
    <source>
        <dbReference type="EMBL" id="TRY63033.1"/>
    </source>
</evidence>
<keyword evidence="5" id="KW-0175">Coiled coil</keyword>
<dbReference type="GO" id="GO:0007018">
    <property type="term" value="P:microtubule-based movement"/>
    <property type="evidence" value="ECO:0007669"/>
    <property type="project" value="TreeGrafter"/>
</dbReference>
<evidence type="ECO:0000256" key="1">
    <source>
        <dbReference type="ARBA" id="ARBA00004496"/>
    </source>
</evidence>
<reference evidence="7 8" key="1">
    <citation type="journal article" date="2018" name="Nat. Ecol. Evol.">
        <title>Genomic signatures of mitonuclear coevolution across populations of Tigriopus californicus.</title>
        <authorList>
            <person name="Barreto F.S."/>
            <person name="Watson E.T."/>
            <person name="Lima T.G."/>
            <person name="Willett C.S."/>
            <person name="Edmands S."/>
            <person name="Li W."/>
            <person name="Burton R.S."/>
        </authorList>
    </citation>
    <scope>NUCLEOTIDE SEQUENCE [LARGE SCALE GENOMIC DNA]</scope>
    <source>
        <strain evidence="7 8">San Diego</strain>
    </source>
</reference>
<dbReference type="AlphaFoldDB" id="A0A553NC60"/>
<dbReference type="STRING" id="6832.A0A553NC60"/>
<comment type="caution">
    <text evidence="7">The sequence shown here is derived from an EMBL/GenBank/DDBJ whole genome shotgun (WGS) entry which is preliminary data.</text>
</comment>
<dbReference type="PANTHER" id="PTHR45783">
    <property type="entry name" value="KINESIN LIGHT CHAIN"/>
    <property type="match status" value="1"/>
</dbReference>
<feature type="region of interest" description="Disordered" evidence="6">
    <location>
        <begin position="249"/>
        <end position="281"/>
    </location>
</feature>
<dbReference type="InterPro" id="IPR002151">
    <property type="entry name" value="Kinesin_light"/>
</dbReference>
<evidence type="ECO:0000256" key="5">
    <source>
        <dbReference type="SAM" id="Coils"/>
    </source>
</evidence>
<keyword evidence="8" id="KW-1185">Reference proteome</keyword>
<dbReference type="GO" id="GO:0019894">
    <property type="term" value="F:kinesin binding"/>
    <property type="evidence" value="ECO:0007669"/>
    <property type="project" value="TreeGrafter"/>
</dbReference>
<dbReference type="Proteomes" id="UP000318571">
    <property type="component" value="Chromosome 10"/>
</dbReference>
<dbReference type="GO" id="GO:0005737">
    <property type="term" value="C:cytoplasm"/>
    <property type="evidence" value="ECO:0007669"/>
    <property type="project" value="UniProtKB-SubCell"/>
</dbReference>
<protein>
    <submittedName>
        <fullName evidence="7">Uncharacterized protein</fullName>
    </submittedName>
</protein>
<dbReference type="EMBL" id="VCGU01000458">
    <property type="protein sequence ID" value="TRY63033.1"/>
    <property type="molecule type" value="Genomic_DNA"/>
</dbReference>
<dbReference type="OrthoDB" id="413723at2759"/>
<keyword evidence="4" id="KW-0802">TPR repeat</keyword>